<dbReference type="Gene3D" id="3.40.50.720">
    <property type="entry name" value="NAD(P)-binding Rossmann-like Domain"/>
    <property type="match status" value="1"/>
</dbReference>
<keyword evidence="1" id="KW-0444">Lipid biosynthesis</keyword>
<evidence type="ECO:0000313" key="8">
    <source>
        <dbReference type="Proteomes" id="UP000620124"/>
    </source>
</evidence>
<dbReference type="PANTHER" id="PTHR43647:SF1">
    <property type="entry name" value="3-KETO-STEROID REDUCTASE ERG27"/>
    <property type="match status" value="1"/>
</dbReference>
<dbReference type="GO" id="GO:0006694">
    <property type="term" value="P:steroid biosynthetic process"/>
    <property type="evidence" value="ECO:0007669"/>
    <property type="project" value="UniProtKB-KW"/>
</dbReference>
<evidence type="ECO:0000256" key="1">
    <source>
        <dbReference type="ARBA" id="ARBA00022516"/>
    </source>
</evidence>
<dbReference type="GO" id="GO:0000253">
    <property type="term" value="F:3-beta-hydroxysteroid 3-dehydrogenase (NADP+) activity"/>
    <property type="evidence" value="ECO:0007669"/>
    <property type="project" value="TreeGrafter"/>
</dbReference>
<dbReference type="SUPFAM" id="SSF51735">
    <property type="entry name" value="NAD(P)-binding Rossmann-fold domains"/>
    <property type="match status" value="1"/>
</dbReference>
<evidence type="ECO:0000256" key="6">
    <source>
        <dbReference type="ARBA" id="ARBA00023593"/>
    </source>
</evidence>
<proteinExistence type="inferred from homology"/>
<dbReference type="OrthoDB" id="9989144at2759"/>
<comment type="similarity">
    <text evidence="6">Belongs to the short-chain dehydrogenases/reductases (SDR) family. ERG27 subfamily.</text>
</comment>
<gene>
    <name evidence="7" type="ORF">MVEN_02423100</name>
</gene>
<organism evidence="7 8">
    <name type="scientific">Mycena venus</name>
    <dbReference type="NCBI Taxonomy" id="2733690"/>
    <lineage>
        <taxon>Eukaryota</taxon>
        <taxon>Fungi</taxon>
        <taxon>Dikarya</taxon>
        <taxon>Basidiomycota</taxon>
        <taxon>Agaricomycotina</taxon>
        <taxon>Agaricomycetes</taxon>
        <taxon>Agaricomycetidae</taxon>
        <taxon>Agaricales</taxon>
        <taxon>Marasmiineae</taxon>
        <taxon>Mycenaceae</taxon>
        <taxon>Mycena</taxon>
    </lineage>
</organism>
<keyword evidence="5" id="KW-0443">Lipid metabolism</keyword>
<dbReference type="GO" id="GO:0005811">
    <property type="term" value="C:lipid droplet"/>
    <property type="evidence" value="ECO:0007669"/>
    <property type="project" value="TreeGrafter"/>
</dbReference>
<evidence type="ECO:0008006" key="9">
    <source>
        <dbReference type="Google" id="ProtNLM"/>
    </source>
</evidence>
<keyword evidence="8" id="KW-1185">Reference proteome</keyword>
<dbReference type="Proteomes" id="UP000620124">
    <property type="component" value="Unassembled WGS sequence"/>
</dbReference>
<accession>A0A8H7CCT9</accession>
<name>A0A8H7CCT9_9AGAR</name>
<comment type="caution">
    <text evidence="7">The sequence shown here is derived from an EMBL/GenBank/DDBJ whole genome shotgun (WGS) entry which is preliminary data.</text>
</comment>
<protein>
    <recommendedName>
        <fullName evidence="9">3-keto sterol reductase</fullName>
    </recommendedName>
</protein>
<evidence type="ECO:0000256" key="2">
    <source>
        <dbReference type="ARBA" id="ARBA00022857"/>
    </source>
</evidence>
<sequence>MSPWPVVVVTGANAATVESGLGSANVCSSNYASRILPIRGLRAGPPPAPDGHGSEEALRVDGLTLILACRSTQKAEAARKELYQELDAHITRLRAQPDYDGHAEVFRRNVKIEVEYLDLAVLSSVFHFSEQMSKQYPYISHLIFNAGVANFTHIDWPRCLKQIAWNFLDGITRPQFYVQSTGEVSVDGLGWIWQSNMFSHYVLFRALEPLLKNSAYPADSRIIWSSSLEASPKFYDSADWQLTKTDHSYESVKYQIDLISSILDRRALQDSSSTKRIRHFVSHPGVASTKISTNLVAFGGFLDTVKVWVFYLGRVLFGSRHHTITTANASIAAVHLALVSLTYITFYTFSPPKTSANGSAKPHTNGVVAVSPPDPVRFGAETTRWGRAEVGLTPVYKWKEHEGEGERLLERCDKIYREFSAKRGVSE</sequence>
<dbReference type="InterPro" id="IPR051593">
    <property type="entry name" value="Ergosterol_Biosynth_ERG27"/>
</dbReference>
<keyword evidence="4" id="KW-0560">Oxidoreductase</keyword>
<keyword evidence="2" id="KW-0521">NADP</keyword>
<dbReference type="GO" id="GO:0005741">
    <property type="term" value="C:mitochondrial outer membrane"/>
    <property type="evidence" value="ECO:0007669"/>
    <property type="project" value="TreeGrafter"/>
</dbReference>
<evidence type="ECO:0000256" key="5">
    <source>
        <dbReference type="ARBA" id="ARBA00023098"/>
    </source>
</evidence>
<evidence type="ECO:0000313" key="7">
    <source>
        <dbReference type="EMBL" id="KAF7330838.1"/>
    </source>
</evidence>
<evidence type="ECO:0000256" key="3">
    <source>
        <dbReference type="ARBA" id="ARBA00022955"/>
    </source>
</evidence>
<keyword evidence="3" id="KW-0752">Steroid biosynthesis</keyword>
<reference evidence="7" key="1">
    <citation type="submission" date="2020-05" db="EMBL/GenBank/DDBJ databases">
        <title>Mycena genomes resolve the evolution of fungal bioluminescence.</title>
        <authorList>
            <person name="Tsai I.J."/>
        </authorList>
    </citation>
    <scope>NUCLEOTIDE SEQUENCE</scope>
    <source>
        <strain evidence="7">CCC161011</strain>
    </source>
</reference>
<dbReference type="EMBL" id="JACAZI010000032">
    <property type="protein sequence ID" value="KAF7330838.1"/>
    <property type="molecule type" value="Genomic_DNA"/>
</dbReference>
<evidence type="ECO:0000256" key="4">
    <source>
        <dbReference type="ARBA" id="ARBA00023002"/>
    </source>
</evidence>
<dbReference type="InterPro" id="IPR036291">
    <property type="entry name" value="NAD(P)-bd_dom_sf"/>
</dbReference>
<dbReference type="AlphaFoldDB" id="A0A8H7CCT9"/>
<dbReference type="PANTHER" id="PTHR43647">
    <property type="entry name" value="DEHYDROGENASE"/>
    <property type="match status" value="1"/>
</dbReference>
<dbReference type="GO" id="GO:0005789">
    <property type="term" value="C:endoplasmic reticulum membrane"/>
    <property type="evidence" value="ECO:0007669"/>
    <property type="project" value="TreeGrafter"/>
</dbReference>